<feature type="transmembrane region" description="Helical" evidence="1">
    <location>
        <begin position="6"/>
        <end position="25"/>
    </location>
</feature>
<organism evidence="2">
    <name type="scientific">Arundo donax</name>
    <name type="common">Giant reed</name>
    <name type="synonym">Donax arundinaceus</name>
    <dbReference type="NCBI Taxonomy" id="35708"/>
    <lineage>
        <taxon>Eukaryota</taxon>
        <taxon>Viridiplantae</taxon>
        <taxon>Streptophyta</taxon>
        <taxon>Embryophyta</taxon>
        <taxon>Tracheophyta</taxon>
        <taxon>Spermatophyta</taxon>
        <taxon>Magnoliopsida</taxon>
        <taxon>Liliopsida</taxon>
        <taxon>Poales</taxon>
        <taxon>Poaceae</taxon>
        <taxon>PACMAD clade</taxon>
        <taxon>Arundinoideae</taxon>
        <taxon>Arundineae</taxon>
        <taxon>Arundo</taxon>
    </lineage>
</organism>
<accession>A0A0A8ZFL9</accession>
<reference evidence="2" key="2">
    <citation type="journal article" date="2015" name="Data Brief">
        <title>Shoot transcriptome of the giant reed, Arundo donax.</title>
        <authorList>
            <person name="Barrero R.A."/>
            <person name="Guerrero F.D."/>
            <person name="Moolhuijzen P."/>
            <person name="Goolsby J.A."/>
            <person name="Tidwell J."/>
            <person name="Bellgard S.E."/>
            <person name="Bellgard M.I."/>
        </authorList>
    </citation>
    <scope>NUCLEOTIDE SEQUENCE</scope>
    <source>
        <tissue evidence="2">Shoot tissue taken approximately 20 cm above the soil surface</tissue>
    </source>
</reference>
<dbReference type="AlphaFoldDB" id="A0A0A8ZFL9"/>
<proteinExistence type="predicted"/>
<sequence length="30" mass="3583">MSTNHHTIQSILLCHFIIFIAVHCFHSFRE</sequence>
<keyword evidence="1" id="KW-1133">Transmembrane helix</keyword>
<evidence type="ECO:0000256" key="1">
    <source>
        <dbReference type="SAM" id="Phobius"/>
    </source>
</evidence>
<keyword evidence="1" id="KW-0472">Membrane</keyword>
<keyword evidence="1" id="KW-0812">Transmembrane</keyword>
<reference evidence="2" key="1">
    <citation type="submission" date="2014-09" db="EMBL/GenBank/DDBJ databases">
        <authorList>
            <person name="Magalhaes I.L.F."/>
            <person name="Oliveira U."/>
            <person name="Santos F.R."/>
            <person name="Vidigal T.H.D.A."/>
            <person name="Brescovit A.D."/>
            <person name="Santos A.J."/>
        </authorList>
    </citation>
    <scope>NUCLEOTIDE SEQUENCE</scope>
    <source>
        <tissue evidence="2">Shoot tissue taken approximately 20 cm above the soil surface</tissue>
    </source>
</reference>
<name>A0A0A8ZFL9_ARUDO</name>
<protein>
    <submittedName>
        <fullName evidence="2">Uncharacterized protein</fullName>
    </submittedName>
</protein>
<evidence type="ECO:0000313" key="2">
    <source>
        <dbReference type="EMBL" id="JAD33647.1"/>
    </source>
</evidence>
<dbReference type="EMBL" id="GBRH01264248">
    <property type="protein sequence ID" value="JAD33647.1"/>
    <property type="molecule type" value="Transcribed_RNA"/>
</dbReference>